<feature type="compositionally biased region" description="Polar residues" evidence="1">
    <location>
        <begin position="19"/>
        <end position="36"/>
    </location>
</feature>
<reference evidence="2" key="1">
    <citation type="journal article" date="2019" name="Sci. Rep.">
        <title>Draft genome of Tanacetum cinerariifolium, the natural source of mosquito coil.</title>
        <authorList>
            <person name="Yamashiro T."/>
            <person name="Shiraishi A."/>
            <person name="Satake H."/>
            <person name="Nakayama K."/>
        </authorList>
    </citation>
    <scope>NUCLEOTIDE SEQUENCE</scope>
</reference>
<evidence type="ECO:0000256" key="1">
    <source>
        <dbReference type="SAM" id="MobiDB-lite"/>
    </source>
</evidence>
<feature type="region of interest" description="Disordered" evidence="1">
    <location>
        <begin position="19"/>
        <end position="59"/>
    </location>
</feature>
<gene>
    <name evidence="2" type="ORF">Tci_863506</name>
</gene>
<name>A0A699S265_TANCI</name>
<proteinExistence type="predicted"/>
<feature type="non-terminal residue" evidence="2">
    <location>
        <position position="1"/>
    </location>
</feature>
<protein>
    <submittedName>
        <fullName evidence="2">Uncharacterized protein</fullName>
    </submittedName>
</protein>
<evidence type="ECO:0000313" key="2">
    <source>
        <dbReference type="EMBL" id="GFC91536.1"/>
    </source>
</evidence>
<dbReference type="EMBL" id="BKCJ011132346">
    <property type="protein sequence ID" value="GFC91536.1"/>
    <property type="molecule type" value="Genomic_DNA"/>
</dbReference>
<comment type="caution">
    <text evidence="2">The sequence shown here is derived from an EMBL/GenBank/DDBJ whole genome shotgun (WGS) entry which is preliminary data.</text>
</comment>
<dbReference type="AlphaFoldDB" id="A0A699S265"/>
<accession>A0A699S265</accession>
<sequence length="59" mass="6078">CNPLSSGISSLQQGELSSLAVGTSSGSHWPFESNSPPEAYNLSLLSPDPFSEGNPSQLA</sequence>
<organism evidence="2">
    <name type="scientific">Tanacetum cinerariifolium</name>
    <name type="common">Dalmatian daisy</name>
    <name type="synonym">Chrysanthemum cinerariifolium</name>
    <dbReference type="NCBI Taxonomy" id="118510"/>
    <lineage>
        <taxon>Eukaryota</taxon>
        <taxon>Viridiplantae</taxon>
        <taxon>Streptophyta</taxon>
        <taxon>Embryophyta</taxon>
        <taxon>Tracheophyta</taxon>
        <taxon>Spermatophyta</taxon>
        <taxon>Magnoliopsida</taxon>
        <taxon>eudicotyledons</taxon>
        <taxon>Gunneridae</taxon>
        <taxon>Pentapetalae</taxon>
        <taxon>asterids</taxon>
        <taxon>campanulids</taxon>
        <taxon>Asterales</taxon>
        <taxon>Asteraceae</taxon>
        <taxon>Asteroideae</taxon>
        <taxon>Anthemideae</taxon>
        <taxon>Anthemidinae</taxon>
        <taxon>Tanacetum</taxon>
    </lineage>
</organism>